<protein>
    <recommendedName>
        <fullName evidence="2">cysteine-S-conjugate beta-lyase</fullName>
        <ecNumber evidence="2">4.4.1.13</ecNumber>
    </recommendedName>
</protein>
<dbReference type="InterPro" id="IPR027619">
    <property type="entry name" value="C-S_lyase_PatB-like"/>
</dbReference>
<evidence type="ECO:0000313" key="8">
    <source>
        <dbReference type="Proteomes" id="UP001623592"/>
    </source>
</evidence>
<dbReference type="PANTHER" id="PTHR43525:SF1">
    <property type="entry name" value="PROTEIN MALY"/>
    <property type="match status" value="1"/>
</dbReference>
<reference evidence="7 8" key="1">
    <citation type="submission" date="2024-11" db="EMBL/GenBank/DDBJ databases">
        <authorList>
            <person name="Heng Y.C."/>
            <person name="Lim A.C.H."/>
            <person name="Lee J.K.Y."/>
            <person name="Kittelmann S."/>
        </authorList>
    </citation>
    <scope>NUCLEOTIDE SEQUENCE [LARGE SCALE GENOMIC DNA]</scope>
    <source>
        <strain evidence="7 8">WILCCON 0114</strain>
    </source>
</reference>
<evidence type="ECO:0000256" key="2">
    <source>
        <dbReference type="ARBA" id="ARBA00012224"/>
    </source>
</evidence>
<dbReference type="InterPro" id="IPR015421">
    <property type="entry name" value="PyrdxlP-dep_Trfase_major"/>
</dbReference>
<evidence type="ECO:0000256" key="4">
    <source>
        <dbReference type="ARBA" id="ARBA00023239"/>
    </source>
</evidence>
<comment type="similarity">
    <text evidence="5">Belongs to the class-II pyridoxal-phosphate-dependent aminotransferase family. MalY/PatB cystathionine beta-lyase subfamily.</text>
</comment>
<accession>A0ABW8T8L6</accession>
<evidence type="ECO:0000313" key="7">
    <source>
        <dbReference type="EMBL" id="MFL0248884.1"/>
    </source>
</evidence>
<dbReference type="InterPro" id="IPR051798">
    <property type="entry name" value="Class-II_PLP-Dep_Aminotrans"/>
</dbReference>
<keyword evidence="3" id="KW-0663">Pyridoxal phosphate</keyword>
<dbReference type="InterPro" id="IPR015424">
    <property type="entry name" value="PyrdxlP-dep_Trfase"/>
</dbReference>
<dbReference type="Gene3D" id="3.90.1150.10">
    <property type="entry name" value="Aspartate Aminotransferase, domain 1"/>
    <property type="match status" value="1"/>
</dbReference>
<evidence type="ECO:0000256" key="1">
    <source>
        <dbReference type="ARBA" id="ARBA00001933"/>
    </source>
</evidence>
<sequence length="388" mass="44918">MSYDFDKVIERRNTNCEKWDAMGEDVLPMWVADMDFEVLPEILEAVKKRAGHAVYGYTRFSDKYYDAVISWVKRRHNWNIKKEWIVYSPGIVTGLNLIVKALNQVGDKIIIQTPVYYPFFRAIENNGFRVLRNPLKFENGKYKMDFEDLEKKLKDKRVKTLILCSPHNPVGRVWTKEELKKLGDLCLENGVTVVSDEIHSDIIYKENEHTTFGAISKDFENNSIVCISASKTFNLAGLRTSSLIIPNKELRRKVINVIESIGNAEPNAFSECASVAAYNHGEQWLSELMDYLKENLNFMKKYISENMPYVKVIEPEGTYLAWLDFSALKMDPRELHEFILKKAKVWLDEGYIFGDEGNGFERINLACPRSILKEGLERINKAIKQSKE</sequence>
<dbReference type="EMBL" id="JBJIAA010000001">
    <property type="protein sequence ID" value="MFL0248884.1"/>
    <property type="molecule type" value="Genomic_DNA"/>
</dbReference>
<dbReference type="CDD" id="cd00609">
    <property type="entry name" value="AAT_like"/>
    <property type="match status" value="1"/>
</dbReference>
<dbReference type="InterPro" id="IPR004839">
    <property type="entry name" value="Aminotransferase_I/II_large"/>
</dbReference>
<dbReference type="SUPFAM" id="SSF53383">
    <property type="entry name" value="PLP-dependent transferases"/>
    <property type="match status" value="1"/>
</dbReference>
<keyword evidence="8" id="KW-1185">Reference proteome</keyword>
<comment type="caution">
    <text evidence="7">The sequence shown here is derived from an EMBL/GenBank/DDBJ whole genome shotgun (WGS) entry which is preliminary data.</text>
</comment>
<dbReference type="NCBIfam" id="TIGR04350">
    <property type="entry name" value="C_S_lyase_PatB"/>
    <property type="match status" value="1"/>
</dbReference>
<dbReference type="InterPro" id="IPR015422">
    <property type="entry name" value="PyrdxlP-dep_Trfase_small"/>
</dbReference>
<dbReference type="PANTHER" id="PTHR43525">
    <property type="entry name" value="PROTEIN MALY"/>
    <property type="match status" value="1"/>
</dbReference>
<evidence type="ECO:0000256" key="3">
    <source>
        <dbReference type="ARBA" id="ARBA00022898"/>
    </source>
</evidence>
<keyword evidence="4 7" id="KW-0456">Lyase</keyword>
<evidence type="ECO:0000256" key="5">
    <source>
        <dbReference type="ARBA" id="ARBA00037974"/>
    </source>
</evidence>
<proteinExistence type="inferred from homology"/>
<organism evidence="7 8">
    <name type="scientific">Clostridium neuense</name>
    <dbReference type="NCBI Taxonomy" id="1728934"/>
    <lineage>
        <taxon>Bacteria</taxon>
        <taxon>Bacillati</taxon>
        <taxon>Bacillota</taxon>
        <taxon>Clostridia</taxon>
        <taxon>Eubacteriales</taxon>
        <taxon>Clostridiaceae</taxon>
        <taxon>Clostridium</taxon>
    </lineage>
</organism>
<comment type="cofactor">
    <cofactor evidence="1">
        <name>pyridoxal 5'-phosphate</name>
        <dbReference type="ChEBI" id="CHEBI:597326"/>
    </cofactor>
</comment>
<gene>
    <name evidence="7" type="ORF">ACJDT4_00495</name>
</gene>
<dbReference type="GO" id="GO:0047804">
    <property type="term" value="F:cysteine-S-conjugate beta-lyase activity"/>
    <property type="evidence" value="ECO:0007669"/>
    <property type="project" value="UniProtKB-EC"/>
</dbReference>
<dbReference type="Proteomes" id="UP001623592">
    <property type="component" value="Unassembled WGS sequence"/>
</dbReference>
<name>A0ABW8T8L6_9CLOT</name>
<evidence type="ECO:0000259" key="6">
    <source>
        <dbReference type="Pfam" id="PF00155"/>
    </source>
</evidence>
<dbReference type="Pfam" id="PF00155">
    <property type="entry name" value="Aminotran_1_2"/>
    <property type="match status" value="1"/>
</dbReference>
<feature type="domain" description="Aminotransferase class I/classII large" evidence="6">
    <location>
        <begin position="27"/>
        <end position="379"/>
    </location>
</feature>
<dbReference type="Gene3D" id="3.40.640.10">
    <property type="entry name" value="Type I PLP-dependent aspartate aminotransferase-like (Major domain)"/>
    <property type="match status" value="1"/>
</dbReference>
<dbReference type="EC" id="4.4.1.13" evidence="2"/>
<dbReference type="RefSeq" id="WP_406785563.1">
    <property type="nucleotide sequence ID" value="NZ_JBJIAA010000001.1"/>
</dbReference>